<evidence type="ECO:0000256" key="1">
    <source>
        <dbReference type="ARBA" id="ARBA00022833"/>
    </source>
</evidence>
<dbReference type="InterPro" id="IPR003737">
    <property type="entry name" value="GlcNAc_PI_deacetylase-related"/>
</dbReference>
<dbReference type="GO" id="GO:0016811">
    <property type="term" value="F:hydrolase activity, acting on carbon-nitrogen (but not peptide) bonds, in linear amides"/>
    <property type="evidence" value="ECO:0007669"/>
    <property type="project" value="TreeGrafter"/>
</dbReference>
<dbReference type="PANTHER" id="PTHR12993">
    <property type="entry name" value="N-ACETYLGLUCOSAMINYL-PHOSPHATIDYLINOSITOL DE-N-ACETYLASE-RELATED"/>
    <property type="match status" value="1"/>
</dbReference>
<dbReference type="Gene3D" id="3.40.50.10320">
    <property type="entry name" value="LmbE-like"/>
    <property type="match status" value="1"/>
</dbReference>
<keyword evidence="1" id="KW-0862">Zinc</keyword>
<dbReference type="OrthoDB" id="116799at2"/>
<dbReference type="STRING" id="1844.UG56_021130"/>
<sequence>MFGKPGDDLNGAIVLIVHAHPDDEVFATGAAAVAAKAAGARTHLRLFTGGEGRGSVLTPTGLASARRAKETRLTESTEALGIDTWDYLTQPGRWTDTPHAPTRTIGAADLVDLAAPVRSALETLRPDIVLTVGPDGLTGHPDHIACHNAVTHACATAAHRPRVALGAVLDQRAVRAAAEAARAATGRPVGSGRVNGMTLDTSVITVTGPPGTDDSRRQALDAYVPGLGTSSANDVDTELMGAGDSVLLRFVLDAAGWTRDRFLPLHLPGHL</sequence>
<dbReference type="Pfam" id="PF02585">
    <property type="entry name" value="PIG-L"/>
    <property type="match status" value="1"/>
</dbReference>
<dbReference type="EMBL" id="JZDQ02000033">
    <property type="protein sequence ID" value="OIJ24791.1"/>
    <property type="molecule type" value="Genomic_DNA"/>
</dbReference>
<evidence type="ECO:0000313" key="3">
    <source>
        <dbReference type="Proteomes" id="UP000033772"/>
    </source>
</evidence>
<dbReference type="AlphaFoldDB" id="A0A1J4N1I6"/>
<organism evidence="2 3">
    <name type="scientific">Nocardioides luteus</name>
    <dbReference type="NCBI Taxonomy" id="1844"/>
    <lineage>
        <taxon>Bacteria</taxon>
        <taxon>Bacillati</taxon>
        <taxon>Actinomycetota</taxon>
        <taxon>Actinomycetes</taxon>
        <taxon>Propionibacteriales</taxon>
        <taxon>Nocardioidaceae</taxon>
        <taxon>Nocardioides</taxon>
    </lineage>
</organism>
<dbReference type="PANTHER" id="PTHR12993:SF11">
    <property type="entry name" value="N-ACETYLGLUCOSAMINYL-PHOSPHATIDYLINOSITOL DE-N-ACETYLASE"/>
    <property type="match status" value="1"/>
</dbReference>
<gene>
    <name evidence="2" type="ORF">UG56_021130</name>
</gene>
<dbReference type="RefSeq" id="WP_045546762.1">
    <property type="nucleotide sequence ID" value="NZ_JZDQ02000033.1"/>
</dbReference>
<protein>
    <recommendedName>
        <fullName evidence="4">GlcNAc-PI de-N-acetylase</fullName>
    </recommendedName>
</protein>
<dbReference type="SUPFAM" id="SSF102588">
    <property type="entry name" value="LmbE-like"/>
    <property type="match status" value="1"/>
</dbReference>
<comment type="caution">
    <text evidence="2">The sequence shown here is derived from an EMBL/GenBank/DDBJ whole genome shotgun (WGS) entry which is preliminary data.</text>
</comment>
<reference evidence="2" key="1">
    <citation type="submission" date="2016-10" db="EMBL/GenBank/DDBJ databases">
        <title>Draft Genome Sequence of Nocardioides luteus Strain BAFB, an Alkane-Degrading Bacterium Isolated from JP-7 Polluted Soil.</title>
        <authorList>
            <person name="Brown L."/>
            <person name="Ruiz O.N."/>
            <person name="Gunasekera T."/>
        </authorList>
    </citation>
    <scope>NUCLEOTIDE SEQUENCE [LARGE SCALE GENOMIC DNA]</scope>
    <source>
        <strain evidence="2">BAFB</strain>
    </source>
</reference>
<evidence type="ECO:0000313" key="2">
    <source>
        <dbReference type="EMBL" id="OIJ24791.1"/>
    </source>
</evidence>
<dbReference type="GO" id="GO:0016137">
    <property type="term" value="P:glycoside metabolic process"/>
    <property type="evidence" value="ECO:0007669"/>
    <property type="project" value="UniProtKB-ARBA"/>
</dbReference>
<name>A0A1J4N1I6_9ACTN</name>
<evidence type="ECO:0008006" key="4">
    <source>
        <dbReference type="Google" id="ProtNLM"/>
    </source>
</evidence>
<dbReference type="InterPro" id="IPR024078">
    <property type="entry name" value="LmbE-like_dom_sf"/>
</dbReference>
<proteinExistence type="predicted"/>
<keyword evidence="3" id="KW-1185">Reference proteome</keyword>
<accession>A0A1J4N1I6</accession>
<dbReference type="Proteomes" id="UP000033772">
    <property type="component" value="Unassembled WGS sequence"/>
</dbReference>